<dbReference type="CDD" id="cd08152">
    <property type="entry name" value="y4iL_like"/>
    <property type="match status" value="1"/>
</dbReference>
<protein>
    <submittedName>
        <fullName evidence="1">Catalase</fullName>
    </submittedName>
</protein>
<dbReference type="PROSITE" id="PS51402">
    <property type="entry name" value="CATALASE_3"/>
    <property type="match status" value="1"/>
</dbReference>
<evidence type="ECO:0000313" key="2">
    <source>
        <dbReference type="Proteomes" id="UP000613160"/>
    </source>
</evidence>
<organism evidence="1 2">
    <name type="scientific">Aureimonas glaciei</name>
    <dbReference type="NCBI Taxonomy" id="1776957"/>
    <lineage>
        <taxon>Bacteria</taxon>
        <taxon>Pseudomonadati</taxon>
        <taxon>Pseudomonadota</taxon>
        <taxon>Alphaproteobacteria</taxon>
        <taxon>Hyphomicrobiales</taxon>
        <taxon>Aurantimonadaceae</taxon>
        <taxon>Aureimonas</taxon>
    </lineage>
</organism>
<dbReference type="Proteomes" id="UP000613160">
    <property type="component" value="Unassembled WGS sequence"/>
</dbReference>
<keyword evidence="2" id="KW-1185">Reference proteome</keyword>
<dbReference type="InterPro" id="IPR020835">
    <property type="entry name" value="Catalase_sf"/>
</dbReference>
<accession>A0A916V1I7</accession>
<proteinExistence type="predicted"/>
<dbReference type="EMBL" id="BMJJ01000001">
    <property type="protein sequence ID" value="GGD02370.1"/>
    <property type="molecule type" value="Genomic_DNA"/>
</dbReference>
<reference evidence="1" key="2">
    <citation type="submission" date="2020-09" db="EMBL/GenBank/DDBJ databases">
        <authorList>
            <person name="Sun Q."/>
            <person name="Zhou Y."/>
        </authorList>
    </citation>
    <scope>NUCLEOTIDE SEQUENCE</scope>
    <source>
        <strain evidence="1">CGMCC 1.15493</strain>
    </source>
</reference>
<dbReference type="InterPro" id="IPR018028">
    <property type="entry name" value="Catalase"/>
</dbReference>
<dbReference type="RefSeq" id="WP_188848548.1">
    <property type="nucleotide sequence ID" value="NZ_BMJJ01000001.1"/>
</dbReference>
<reference evidence="1" key="1">
    <citation type="journal article" date="2014" name="Int. J. Syst. Evol. Microbiol.">
        <title>Complete genome sequence of Corynebacterium casei LMG S-19264T (=DSM 44701T), isolated from a smear-ripened cheese.</title>
        <authorList>
            <consortium name="US DOE Joint Genome Institute (JGI-PGF)"/>
            <person name="Walter F."/>
            <person name="Albersmeier A."/>
            <person name="Kalinowski J."/>
            <person name="Ruckert C."/>
        </authorList>
    </citation>
    <scope>NUCLEOTIDE SEQUENCE</scope>
    <source>
        <strain evidence="1">CGMCC 1.15493</strain>
    </source>
</reference>
<dbReference type="PANTHER" id="PTHR36195:SF4">
    <property type="entry name" value="DOMAIN PROTEIN, PUTATIVE (AFU_ORTHOLOGUE AFUA_5G01990)-RELATED"/>
    <property type="match status" value="1"/>
</dbReference>
<dbReference type="PANTHER" id="PTHR36195">
    <property type="entry name" value="DOMAIN PROTEIN, PUTATIVE (AFU_ORTHOLOGUE AFUA_5G01990)-RELATED-RELATED"/>
    <property type="match status" value="1"/>
</dbReference>
<gene>
    <name evidence="1" type="ORF">GCM10011335_01310</name>
</gene>
<sequence length="366" mass="39100">MPTHATPPLLYTPDIEMLEPDEAETAAAIVETLRSIMETTSADYGHAVRSVHAKSHGILSGELRIADVLPPELAQGLFAHAATYPVVLRFSTNPGDILDDSISVPRGLAIKVVGVEGERLEGSEGAVQDFVMVNGPAFLSPDAKGFLRSLKLLAKTTDAPQSLKKIASAALRGAETLVETVGGESSTLKGLGGHPNTHILGETFYTQAPIRYGRHVAKLSLAPVSANLTALTGAKIAVSGRPNALREAVDAFFAANRGEWELRAQLLTNAETMPVEDASVVWPEDESPYLPVGRITVSPQPGWSEERSRAVDDGMAFSPWNGLEAHRPLGSIMRCRKPAYAMSADFRASFNGCPIHPPRTAVDVEL</sequence>
<dbReference type="GO" id="GO:0006979">
    <property type="term" value="P:response to oxidative stress"/>
    <property type="evidence" value="ECO:0007669"/>
    <property type="project" value="InterPro"/>
</dbReference>
<dbReference type="SUPFAM" id="SSF56634">
    <property type="entry name" value="Heme-dependent catalase-like"/>
    <property type="match status" value="1"/>
</dbReference>
<dbReference type="GO" id="GO:0004096">
    <property type="term" value="F:catalase activity"/>
    <property type="evidence" value="ECO:0007669"/>
    <property type="project" value="InterPro"/>
</dbReference>
<evidence type="ECO:0000313" key="1">
    <source>
        <dbReference type="EMBL" id="GGD02370.1"/>
    </source>
</evidence>
<name>A0A916V1I7_9HYPH</name>
<dbReference type="AlphaFoldDB" id="A0A916V1I7"/>
<dbReference type="Gene3D" id="2.40.180.10">
    <property type="entry name" value="Catalase core domain"/>
    <property type="match status" value="1"/>
</dbReference>
<dbReference type="GO" id="GO:0020037">
    <property type="term" value="F:heme binding"/>
    <property type="evidence" value="ECO:0007669"/>
    <property type="project" value="InterPro"/>
</dbReference>
<comment type="caution">
    <text evidence="1">The sequence shown here is derived from an EMBL/GenBank/DDBJ whole genome shotgun (WGS) entry which is preliminary data.</text>
</comment>